<dbReference type="InterPro" id="IPR007969">
    <property type="entry name" value="DUF732"/>
</dbReference>
<evidence type="ECO:0000313" key="4">
    <source>
        <dbReference type="Proteomes" id="UP000094224"/>
    </source>
</evidence>
<dbReference type="EMBL" id="MIHC01000076">
    <property type="protein sequence ID" value="ODQ99510.1"/>
    <property type="molecule type" value="Genomic_DNA"/>
</dbReference>
<name>A0A1E3SBH5_9MYCO</name>
<keyword evidence="1" id="KW-0732">Signal</keyword>
<dbReference type="AlphaFoldDB" id="A0A1E3SBH5"/>
<organism evidence="3 4">
    <name type="scientific">Mycobacterium sherrisii</name>
    <dbReference type="NCBI Taxonomy" id="243061"/>
    <lineage>
        <taxon>Bacteria</taxon>
        <taxon>Bacillati</taxon>
        <taxon>Actinomycetota</taxon>
        <taxon>Actinomycetes</taxon>
        <taxon>Mycobacteriales</taxon>
        <taxon>Mycobacteriaceae</taxon>
        <taxon>Mycobacterium</taxon>
        <taxon>Mycobacterium simiae complex</taxon>
    </lineage>
</organism>
<reference evidence="4" key="1">
    <citation type="submission" date="2016-09" db="EMBL/GenBank/DDBJ databases">
        <authorList>
            <person name="Greninger A.L."/>
            <person name="Jerome K.R."/>
            <person name="Mcnair B."/>
            <person name="Wallis C."/>
            <person name="Fang F."/>
        </authorList>
    </citation>
    <scope>NUCLEOTIDE SEQUENCE [LARGE SCALE GENOMIC DNA]</scope>
    <source>
        <strain evidence="4">BC1_M4</strain>
    </source>
</reference>
<dbReference type="RefSeq" id="WP_069403006.1">
    <property type="nucleotide sequence ID" value="NZ_JACKTB010000092.1"/>
</dbReference>
<accession>A0A1E3SBH5</accession>
<evidence type="ECO:0000256" key="1">
    <source>
        <dbReference type="SAM" id="SignalP"/>
    </source>
</evidence>
<evidence type="ECO:0000313" key="3">
    <source>
        <dbReference type="EMBL" id="ODQ99510.1"/>
    </source>
</evidence>
<dbReference type="STRING" id="243061.AWC25_01120"/>
<keyword evidence="4" id="KW-1185">Reference proteome</keyword>
<dbReference type="OrthoDB" id="4736847at2"/>
<gene>
    <name evidence="3" type="ORF">BHQ21_25200</name>
</gene>
<proteinExistence type="predicted"/>
<dbReference type="Pfam" id="PF05305">
    <property type="entry name" value="DUF732"/>
    <property type="match status" value="1"/>
</dbReference>
<feature type="chain" id="PRO_5015063567" description="DUF732 domain-containing protein" evidence="1">
    <location>
        <begin position="23"/>
        <end position="102"/>
    </location>
</feature>
<evidence type="ECO:0000259" key="2">
    <source>
        <dbReference type="Pfam" id="PF05305"/>
    </source>
</evidence>
<sequence length="102" mass="10618">MKLLPLLATGAVLIGVAAPAYADSDDDAFLGSLKDAGITYHDPEHAIKAGQKVCDLANSGTSELDIIRDIRDLNPAFTLAKAAKFAKAAASAYCPERLSGDN</sequence>
<comment type="caution">
    <text evidence="3">The sequence shown here is derived from an EMBL/GenBank/DDBJ whole genome shotgun (WGS) entry which is preliminary data.</text>
</comment>
<protein>
    <recommendedName>
        <fullName evidence="2">DUF732 domain-containing protein</fullName>
    </recommendedName>
</protein>
<dbReference type="Proteomes" id="UP000094224">
    <property type="component" value="Unassembled WGS sequence"/>
</dbReference>
<feature type="signal peptide" evidence="1">
    <location>
        <begin position="1"/>
        <end position="22"/>
    </location>
</feature>
<feature type="domain" description="DUF732" evidence="2">
    <location>
        <begin position="25"/>
        <end position="96"/>
    </location>
</feature>